<name>A0A517VSG1_9PLAN</name>
<dbReference type="EMBL" id="CP037920">
    <property type="protein sequence ID" value="QDT95952.1"/>
    <property type="molecule type" value="Genomic_DNA"/>
</dbReference>
<evidence type="ECO:0000313" key="1">
    <source>
        <dbReference type="EMBL" id="QDT95952.1"/>
    </source>
</evidence>
<protein>
    <submittedName>
        <fullName evidence="1">Uncharacterized protein</fullName>
    </submittedName>
</protein>
<dbReference type="AlphaFoldDB" id="A0A517VSG1"/>
<dbReference type="RefSeq" id="WP_144983265.1">
    <property type="nucleotide sequence ID" value="NZ_CP037920.1"/>
</dbReference>
<dbReference type="KEGG" id="gaw:V144x_14020"/>
<accession>A0A517VSG1</accession>
<gene>
    <name evidence="1" type="ORF">V144x_14020</name>
</gene>
<organism evidence="1 2">
    <name type="scientific">Gimesia aquarii</name>
    <dbReference type="NCBI Taxonomy" id="2527964"/>
    <lineage>
        <taxon>Bacteria</taxon>
        <taxon>Pseudomonadati</taxon>
        <taxon>Planctomycetota</taxon>
        <taxon>Planctomycetia</taxon>
        <taxon>Planctomycetales</taxon>
        <taxon>Planctomycetaceae</taxon>
        <taxon>Gimesia</taxon>
    </lineage>
</organism>
<dbReference type="Proteomes" id="UP000318704">
    <property type="component" value="Chromosome"/>
</dbReference>
<reference evidence="1 2" key="1">
    <citation type="submission" date="2019-03" db="EMBL/GenBank/DDBJ databases">
        <title>Deep-cultivation of Planctomycetes and their phenomic and genomic characterization uncovers novel biology.</title>
        <authorList>
            <person name="Wiegand S."/>
            <person name="Jogler M."/>
            <person name="Boedeker C."/>
            <person name="Pinto D."/>
            <person name="Vollmers J."/>
            <person name="Rivas-Marin E."/>
            <person name="Kohn T."/>
            <person name="Peeters S.H."/>
            <person name="Heuer A."/>
            <person name="Rast P."/>
            <person name="Oberbeckmann S."/>
            <person name="Bunk B."/>
            <person name="Jeske O."/>
            <person name="Meyerdierks A."/>
            <person name="Storesund J.E."/>
            <person name="Kallscheuer N."/>
            <person name="Luecker S."/>
            <person name="Lage O.M."/>
            <person name="Pohl T."/>
            <person name="Merkel B.J."/>
            <person name="Hornburger P."/>
            <person name="Mueller R.-W."/>
            <person name="Bruemmer F."/>
            <person name="Labrenz M."/>
            <person name="Spormann A.M."/>
            <person name="Op den Camp H."/>
            <person name="Overmann J."/>
            <person name="Amann R."/>
            <person name="Jetten M.S.M."/>
            <person name="Mascher T."/>
            <person name="Medema M.H."/>
            <person name="Devos D.P."/>
            <person name="Kaster A.-K."/>
            <person name="Ovreas L."/>
            <person name="Rohde M."/>
            <person name="Galperin M.Y."/>
            <person name="Jogler C."/>
        </authorList>
    </citation>
    <scope>NUCLEOTIDE SEQUENCE [LARGE SCALE GENOMIC DNA]</scope>
    <source>
        <strain evidence="1 2">V144</strain>
    </source>
</reference>
<evidence type="ECO:0000313" key="2">
    <source>
        <dbReference type="Proteomes" id="UP000318704"/>
    </source>
</evidence>
<proteinExistence type="predicted"/>
<sequence>MNISNSEIVDTIKAIESIAPDGYGRMSIPCETDEELYQKIEFALQSESRADFLLNQNGVDSLLKFTERMASQCLREPDFEHCSHAAEAVELILSQPCYDEKMLSVALALIHDAYNRLSKPRPAFDWKHIPKFHEAWNDFCTRFELDQSIAESHFRIGTEHDGLRYICYW</sequence>